<comment type="caution">
    <text evidence="9">The sequence shown here is derived from an EMBL/GenBank/DDBJ whole genome shotgun (WGS) entry which is preliminary data.</text>
</comment>
<keyword evidence="4 7" id="KW-0812">Transmembrane</keyword>
<dbReference type="PANTHER" id="PTHR30012:SF0">
    <property type="entry name" value="TYPE II SECRETION SYSTEM PROTEIN F-RELATED"/>
    <property type="match status" value="1"/>
</dbReference>
<evidence type="ECO:0000259" key="8">
    <source>
        <dbReference type="Pfam" id="PF00482"/>
    </source>
</evidence>
<keyword evidence="10" id="KW-1185">Reference proteome</keyword>
<dbReference type="InterPro" id="IPR042094">
    <property type="entry name" value="T2SS_GspF_sf"/>
</dbReference>
<keyword evidence="5 7" id="KW-1133">Transmembrane helix</keyword>
<dbReference type="Gene3D" id="1.20.81.30">
    <property type="entry name" value="Type II secretion system (T2SS), domain F"/>
    <property type="match status" value="2"/>
</dbReference>
<evidence type="ECO:0000313" key="9">
    <source>
        <dbReference type="EMBL" id="MCU6744405.1"/>
    </source>
</evidence>
<keyword evidence="3" id="KW-1003">Cell membrane</keyword>
<dbReference type="InterPro" id="IPR018076">
    <property type="entry name" value="T2SS_GspF_dom"/>
</dbReference>
<feature type="domain" description="Type II secretion system protein GspF" evidence="8">
    <location>
        <begin position="221"/>
        <end position="339"/>
    </location>
</feature>
<comment type="similarity">
    <text evidence="2">Belongs to the GSP F family.</text>
</comment>
<dbReference type="Pfam" id="PF00482">
    <property type="entry name" value="T2SSF"/>
    <property type="match status" value="2"/>
</dbReference>
<dbReference type="PANTHER" id="PTHR30012">
    <property type="entry name" value="GENERAL SECRETION PATHWAY PROTEIN"/>
    <property type="match status" value="1"/>
</dbReference>
<evidence type="ECO:0000256" key="6">
    <source>
        <dbReference type="ARBA" id="ARBA00023136"/>
    </source>
</evidence>
<comment type="subcellular location">
    <subcellularLocation>
        <location evidence="1">Cell membrane</location>
        <topology evidence="1">Multi-pass membrane protein</topology>
    </subcellularLocation>
</comment>
<organism evidence="9 10">
    <name type="scientific">Suilimivivens aceti</name>
    <dbReference type="NCBI Taxonomy" id="2981774"/>
    <lineage>
        <taxon>Bacteria</taxon>
        <taxon>Bacillati</taxon>
        <taxon>Bacillota</taxon>
        <taxon>Clostridia</taxon>
        <taxon>Lachnospirales</taxon>
        <taxon>Lachnospiraceae</taxon>
        <taxon>Suilimivivens</taxon>
    </lineage>
</organism>
<sequence>MSKKQLLSNEEIASFCGQTALIIKAGIGPAEGMEILKQDTHDPKGQELLSRISDSCRRGSSFHEALLETGLFPDYVIKLIALGEESGNTDDVLTSLSEYYEREQTIADSIKSAVTYPFIMIAMMFLVIVVLIVKVLPIFAQVFEQLGTQMSPFATSLLAAGNTLSRYSLILTLVFLVIVTVFVFMYKSPAGRTRIQRFLTGFPLTSGFYEKVAAGRFASGMYLAFTSGMDTYKGLDMVADLVENEEMSKKIELCKEEIEKDANLPEALASAQIFSSLYSRMIAVGFRSGSVDLVLKKISEKYDEETQKQLDHIISIIEPTLVILLSLVVGLILMSVLLPLMGIMSSIG</sequence>
<dbReference type="RefSeq" id="WP_262574456.1">
    <property type="nucleotide sequence ID" value="NZ_JAOQKJ010000005.1"/>
</dbReference>
<name>A0ABT2T2C4_9FIRM</name>
<evidence type="ECO:0000256" key="7">
    <source>
        <dbReference type="SAM" id="Phobius"/>
    </source>
</evidence>
<evidence type="ECO:0000313" key="10">
    <source>
        <dbReference type="Proteomes" id="UP001652432"/>
    </source>
</evidence>
<evidence type="ECO:0000256" key="1">
    <source>
        <dbReference type="ARBA" id="ARBA00004651"/>
    </source>
</evidence>
<dbReference type="InterPro" id="IPR003004">
    <property type="entry name" value="GspF/PilC"/>
</dbReference>
<evidence type="ECO:0000256" key="5">
    <source>
        <dbReference type="ARBA" id="ARBA00022989"/>
    </source>
</evidence>
<reference evidence="9 10" key="1">
    <citation type="journal article" date="2021" name="ISME Commun">
        <title>Automated analysis of genomic sequences facilitates high-throughput and comprehensive description of bacteria.</title>
        <authorList>
            <person name="Hitch T.C.A."/>
        </authorList>
    </citation>
    <scope>NUCLEOTIDE SEQUENCE [LARGE SCALE GENOMIC DNA]</scope>
    <source>
        <strain evidence="9 10">Sanger_18</strain>
    </source>
</reference>
<protein>
    <submittedName>
        <fullName evidence="9">Type II secretion system F family protein</fullName>
    </submittedName>
</protein>
<evidence type="ECO:0000256" key="2">
    <source>
        <dbReference type="ARBA" id="ARBA00005745"/>
    </source>
</evidence>
<keyword evidence="6 7" id="KW-0472">Membrane</keyword>
<accession>A0ABT2T2C4</accession>
<feature type="transmembrane region" description="Helical" evidence="7">
    <location>
        <begin position="167"/>
        <end position="186"/>
    </location>
</feature>
<gene>
    <name evidence="9" type="ORF">OCV77_07835</name>
</gene>
<feature type="transmembrane region" description="Helical" evidence="7">
    <location>
        <begin position="321"/>
        <end position="344"/>
    </location>
</feature>
<evidence type="ECO:0000256" key="4">
    <source>
        <dbReference type="ARBA" id="ARBA00022692"/>
    </source>
</evidence>
<proteinExistence type="inferred from homology"/>
<dbReference type="EMBL" id="JAOQKJ010000005">
    <property type="protein sequence ID" value="MCU6744405.1"/>
    <property type="molecule type" value="Genomic_DNA"/>
</dbReference>
<dbReference type="PRINTS" id="PR00812">
    <property type="entry name" value="BCTERIALGSPF"/>
</dbReference>
<evidence type="ECO:0000256" key="3">
    <source>
        <dbReference type="ARBA" id="ARBA00022475"/>
    </source>
</evidence>
<feature type="domain" description="Type II secretion system protein GspF" evidence="8">
    <location>
        <begin position="15"/>
        <end position="137"/>
    </location>
</feature>
<feature type="transmembrane region" description="Helical" evidence="7">
    <location>
        <begin position="118"/>
        <end position="140"/>
    </location>
</feature>
<dbReference type="Proteomes" id="UP001652432">
    <property type="component" value="Unassembled WGS sequence"/>
</dbReference>